<reference evidence="2" key="1">
    <citation type="submission" date="2023-03" db="EMBL/GenBank/DDBJ databases">
        <title>Multiphase analysis and comparison of six strains from genera Psychromarinibacter, Lutimaribacter, and Maritimibacter, including a novel species: Psychromarinibacter sediminicola sp. nov.</title>
        <authorList>
            <person name="Wang Y.-H."/>
            <person name="Ye M.-Q."/>
            <person name="Du Z.-J."/>
        </authorList>
    </citation>
    <scope>NUCLEOTIDE SEQUENCE</scope>
    <source>
        <strain evidence="2">C21-152</strain>
    </source>
</reference>
<dbReference type="AlphaFoldDB" id="A0AAE3NVA7"/>
<dbReference type="GO" id="GO:0003677">
    <property type="term" value="F:DNA binding"/>
    <property type="evidence" value="ECO:0007669"/>
    <property type="project" value="UniProtKB-KW"/>
</dbReference>
<evidence type="ECO:0000313" key="3">
    <source>
        <dbReference type="Proteomes" id="UP001220964"/>
    </source>
</evidence>
<dbReference type="EMBL" id="JARGYC010000058">
    <property type="protein sequence ID" value="MDF0602686.1"/>
    <property type="molecule type" value="Genomic_DNA"/>
</dbReference>
<sequence>MNKNFAGNHATADVGGVPKRPSAEEYVSDPLIRDAQGAAMLGCSKATFWRRVADGTIPKPVKIGGMSRWRVSWIEAVISAAEAAREAA</sequence>
<dbReference type="Proteomes" id="UP001220964">
    <property type="component" value="Unassembled WGS sequence"/>
</dbReference>
<proteinExistence type="predicted"/>
<gene>
    <name evidence="2" type="ORF">P1J78_18255</name>
</gene>
<keyword evidence="2" id="KW-0238">DNA-binding</keyword>
<feature type="region of interest" description="Disordered" evidence="1">
    <location>
        <begin position="1"/>
        <end position="22"/>
    </location>
</feature>
<name>A0AAE3NVA7_9RHOB</name>
<accession>A0AAE3NVA7</accession>
<evidence type="ECO:0000256" key="1">
    <source>
        <dbReference type="SAM" id="MobiDB-lite"/>
    </source>
</evidence>
<protein>
    <submittedName>
        <fullName evidence="2">DNA-binding protein</fullName>
    </submittedName>
</protein>
<organism evidence="2 3">
    <name type="scientific">Psychromarinibacter sediminicola</name>
    <dbReference type="NCBI Taxonomy" id="3033385"/>
    <lineage>
        <taxon>Bacteria</taxon>
        <taxon>Pseudomonadati</taxon>
        <taxon>Pseudomonadota</taxon>
        <taxon>Alphaproteobacteria</taxon>
        <taxon>Rhodobacterales</taxon>
        <taxon>Paracoccaceae</taxon>
        <taxon>Psychromarinibacter</taxon>
    </lineage>
</organism>
<comment type="caution">
    <text evidence="2">The sequence shown here is derived from an EMBL/GenBank/DDBJ whole genome shotgun (WGS) entry which is preliminary data.</text>
</comment>
<dbReference type="Gene3D" id="1.10.238.160">
    <property type="match status" value="1"/>
</dbReference>
<dbReference type="RefSeq" id="WP_275568812.1">
    <property type="nucleotide sequence ID" value="NZ_JARGYC010000058.1"/>
</dbReference>
<evidence type="ECO:0000313" key="2">
    <source>
        <dbReference type="EMBL" id="MDF0602686.1"/>
    </source>
</evidence>
<keyword evidence="3" id="KW-1185">Reference proteome</keyword>